<dbReference type="AlphaFoldDB" id="A0AAN7UR64"/>
<proteinExistence type="predicted"/>
<dbReference type="Gene3D" id="3.30.160.60">
    <property type="entry name" value="Classic Zinc Finger"/>
    <property type="match status" value="1"/>
</dbReference>
<evidence type="ECO:0008006" key="4">
    <source>
        <dbReference type="Google" id="ProtNLM"/>
    </source>
</evidence>
<evidence type="ECO:0000313" key="2">
    <source>
        <dbReference type="EMBL" id="KAK5632169.1"/>
    </source>
</evidence>
<feature type="region of interest" description="Disordered" evidence="1">
    <location>
        <begin position="109"/>
        <end position="142"/>
    </location>
</feature>
<name>A0AAN7UR64_9PEZI</name>
<reference evidence="2 3" key="1">
    <citation type="submission" date="2023-10" db="EMBL/GenBank/DDBJ databases">
        <title>Draft genome sequence of Xylaria bambusicola isolate GMP-LS, the root and basal stem rot pathogen of sugarcane in Indonesia.</title>
        <authorList>
            <person name="Selvaraj P."/>
            <person name="Muralishankar V."/>
            <person name="Muruganantham S."/>
            <person name="Sp S."/>
            <person name="Haryani S."/>
            <person name="Lau K.J.X."/>
            <person name="Naqvi N.I."/>
        </authorList>
    </citation>
    <scope>NUCLEOTIDE SEQUENCE [LARGE SCALE GENOMIC DNA]</scope>
    <source>
        <strain evidence="2">GMP-LS</strain>
    </source>
</reference>
<gene>
    <name evidence="2" type="ORF">RRF57_007883</name>
</gene>
<keyword evidence="3" id="KW-1185">Reference proteome</keyword>
<organism evidence="2 3">
    <name type="scientific">Xylaria bambusicola</name>
    <dbReference type="NCBI Taxonomy" id="326684"/>
    <lineage>
        <taxon>Eukaryota</taxon>
        <taxon>Fungi</taxon>
        <taxon>Dikarya</taxon>
        <taxon>Ascomycota</taxon>
        <taxon>Pezizomycotina</taxon>
        <taxon>Sordariomycetes</taxon>
        <taxon>Xylariomycetidae</taxon>
        <taxon>Xylariales</taxon>
        <taxon>Xylariaceae</taxon>
        <taxon>Xylaria</taxon>
    </lineage>
</organism>
<evidence type="ECO:0000256" key="1">
    <source>
        <dbReference type="SAM" id="MobiDB-lite"/>
    </source>
</evidence>
<accession>A0AAN7UR64</accession>
<protein>
    <recommendedName>
        <fullName evidence="4">C2H2-type domain-containing protein</fullName>
    </recommendedName>
</protein>
<dbReference type="EMBL" id="JAWHQM010000023">
    <property type="protein sequence ID" value="KAK5632169.1"/>
    <property type="molecule type" value="Genomic_DNA"/>
</dbReference>
<feature type="region of interest" description="Disordered" evidence="1">
    <location>
        <begin position="1"/>
        <end position="27"/>
    </location>
</feature>
<dbReference type="Proteomes" id="UP001305414">
    <property type="component" value="Unassembled WGS sequence"/>
</dbReference>
<sequence>MRPNRELNSAPSEGMSQDDITFSGYSNDWNSSGNDGLPTMSNSMIDHVAHAPGNLDVGRVRSQYQDLPVGQAQNVTFDQNCNIVGYSPAMRAHPYVNTFAFDPRNVSPSDSCGTNDQGFPGGPESMIPAVPSPLATGSSSQTITSAIHTRPWPCSACQNAVSFTLKKDLKRHMSTVHATGQESAYHCQCGKRCIRKDNHIRHVRTCNKDDQRLSHYICKCQMTYMEKQMYLDHVRHNPCEKPT</sequence>
<comment type="caution">
    <text evidence="2">The sequence shown here is derived from an EMBL/GenBank/DDBJ whole genome shotgun (WGS) entry which is preliminary data.</text>
</comment>
<evidence type="ECO:0000313" key="3">
    <source>
        <dbReference type="Proteomes" id="UP001305414"/>
    </source>
</evidence>